<proteinExistence type="inferred from homology"/>
<name>A0A2S4NAD6_9FLAO</name>
<feature type="signal peptide" evidence="12">
    <location>
        <begin position="1"/>
        <end position="21"/>
    </location>
</feature>
<dbReference type="NCBIfam" id="TIGR04056">
    <property type="entry name" value="OMP_RagA_SusC"/>
    <property type="match status" value="1"/>
</dbReference>
<evidence type="ECO:0000256" key="11">
    <source>
        <dbReference type="RuleBase" id="RU003357"/>
    </source>
</evidence>
<dbReference type="SUPFAM" id="SSF49464">
    <property type="entry name" value="Carboxypeptidase regulatory domain-like"/>
    <property type="match status" value="1"/>
</dbReference>
<dbReference type="PANTHER" id="PTHR30069:SF29">
    <property type="entry name" value="HEMOGLOBIN AND HEMOGLOBIN-HAPTOGLOBIN-BINDING PROTEIN 1-RELATED"/>
    <property type="match status" value="1"/>
</dbReference>
<dbReference type="InterPro" id="IPR023997">
    <property type="entry name" value="TonB-dep_OMP_SusC/RagA_CS"/>
</dbReference>
<organism evidence="15 16">
    <name type="scientific">Flavobacterium croceum DSM 17960</name>
    <dbReference type="NCBI Taxonomy" id="1121886"/>
    <lineage>
        <taxon>Bacteria</taxon>
        <taxon>Pseudomonadati</taxon>
        <taxon>Bacteroidota</taxon>
        <taxon>Flavobacteriia</taxon>
        <taxon>Flavobacteriales</taxon>
        <taxon>Flavobacteriaceae</taxon>
        <taxon>Flavobacterium</taxon>
    </lineage>
</organism>
<dbReference type="Pfam" id="PF13715">
    <property type="entry name" value="CarbopepD_reg_2"/>
    <property type="match status" value="1"/>
</dbReference>
<dbReference type="RefSeq" id="WP_103725313.1">
    <property type="nucleotide sequence ID" value="NZ_PQNY01000003.1"/>
</dbReference>
<evidence type="ECO:0000256" key="4">
    <source>
        <dbReference type="ARBA" id="ARBA00022692"/>
    </source>
</evidence>
<dbReference type="EMBL" id="PQNY01000003">
    <property type="protein sequence ID" value="POS02657.1"/>
    <property type="molecule type" value="Genomic_DNA"/>
</dbReference>
<sequence length="977" mass="107847">MKTIYKKLLFLLLLLPFGMYAQGNLEGNVIDSKTSLPLSGVNVKVQNVSNGTITDSEGRFKLTKIKNGDVISFSSVGYKKQTIVFSNQGSVTIKLEEEANTLQEVVVQVGYGSVKKKDATGSVSVISAKDFNKGAIVTTENLLNGRVAGVTINSGGGAPGTGSTIRVRGGSSLFGSNDPLIVIDGLPIENNTDKNIGSTSILASINPSTIESISVLKDASATAIYGSRAASGVILITTKKGTKKLAVDYNFQYGSGSLVKKIDVFNADQYRSLIAQYRPLDVSKLGNANTDWQDEIYRRTDFVDNNISVRGNLFNAIPTRLTVGNTYQEGLRLTNSFNRTTAGLALNPTFFKDHLKVRLNANYTNEKNRFADGVEGSAIRFDPTQPVYDSTSIYGGFFEYYNHANGELTTQTPRNPVAQLLQTYDTGKNNRYYGNFELDYKFHFLPALRAVVNVGFDEANGERTKLVGTNAATAASNNNIPYGTNEYSESMRKNKLLDAYFVYNKAYNDFNFDVTAGYSYQKWDSDYYYSNNILNPTYTGPTKVVEWDRVLISYFGRSNINFKNKYLLTLTARADKSSKFDSSNRTGFFPGAAFAWKMKEDFFKNNNTISDMKLRLGVGTSGQQDVGNNNDYIQIYNLGNPNSQYYFGSSATAIAVSAKMSSGLKWETTYTYNAGIDYGLFNNRVTGSLDVYYKDSKNLIARVATADGSNFSNTSWQNIGSLSNRGVEFNVNFEAVKAENFNWNMNFNTSAYQRKIEELKKVSYIRVGENLAGTGTQGQAYMVGYAPFSYLVYKQLYDNAGKPIEGAYADLNGDGVINASDKYIYRNADPKVTFGFASNMNYKNLDFSFNLRASVGNRVFNQVAASKAQYSQLSTGNALGNIPTSVVDTNFNTTSDVVLSDLYVENGSFLRMDNITLGYTFPKWLEGKASLRLSAGCQNAFLITKYSGLDPEIGNNGVDSTIYPRQRQLLFGVNMKF</sequence>
<evidence type="ECO:0000256" key="10">
    <source>
        <dbReference type="PROSITE-ProRule" id="PRU01360"/>
    </source>
</evidence>
<protein>
    <submittedName>
        <fullName evidence="15">Iron complex outermembrane receptor protein</fullName>
    </submittedName>
</protein>
<dbReference type="GO" id="GO:0015344">
    <property type="term" value="F:siderophore uptake transmembrane transporter activity"/>
    <property type="evidence" value="ECO:0007669"/>
    <property type="project" value="TreeGrafter"/>
</dbReference>
<dbReference type="PANTHER" id="PTHR30069">
    <property type="entry name" value="TONB-DEPENDENT OUTER MEMBRANE RECEPTOR"/>
    <property type="match status" value="1"/>
</dbReference>
<keyword evidence="3 10" id="KW-1134">Transmembrane beta strand</keyword>
<keyword evidence="7 10" id="KW-0472">Membrane</keyword>
<dbReference type="GO" id="GO:0009279">
    <property type="term" value="C:cell outer membrane"/>
    <property type="evidence" value="ECO:0007669"/>
    <property type="project" value="UniProtKB-SubCell"/>
</dbReference>
<evidence type="ECO:0000256" key="5">
    <source>
        <dbReference type="ARBA" id="ARBA00022729"/>
    </source>
</evidence>
<dbReference type="InterPro" id="IPR037066">
    <property type="entry name" value="Plug_dom_sf"/>
</dbReference>
<comment type="similarity">
    <text evidence="10 11">Belongs to the TonB-dependent receptor family.</text>
</comment>
<dbReference type="GO" id="GO:0044718">
    <property type="term" value="P:siderophore transmembrane transport"/>
    <property type="evidence" value="ECO:0007669"/>
    <property type="project" value="TreeGrafter"/>
</dbReference>
<keyword evidence="4 10" id="KW-0812">Transmembrane</keyword>
<dbReference type="InterPro" id="IPR008969">
    <property type="entry name" value="CarboxyPept-like_regulatory"/>
</dbReference>
<gene>
    <name evidence="15" type="ORF">Q361_103175</name>
</gene>
<evidence type="ECO:0000256" key="7">
    <source>
        <dbReference type="ARBA" id="ARBA00023136"/>
    </source>
</evidence>
<dbReference type="Gene3D" id="2.40.170.20">
    <property type="entry name" value="TonB-dependent receptor, beta-barrel domain"/>
    <property type="match status" value="1"/>
</dbReference>
<keyword evidence="5 12" id="KW-0732">Signal</keyword>
<dbReference type="InterPro" id="IPR036942">
    <property type="entry name" value="Beta-barrel_TonB_sf"/>
</dbReference>
<dbReference type="Proteomes" id="UP000237056">
    <property type="component" value="Unassembled WGS sequence"/>
</dbReference>
<feature type="chain" id="PRO_5015435488" evidence="12">
    <location>
        <begin position="22"/>
        <end position="977"/>
    </location>
</feature>
<feature type="domain" description="TonB-dependent receptor plug" evidence="14">
    <location>
        <begin position="115"/>
        <end position="233"/>
    </location>
</feature>
<dbReference type="InterPro" id="IPR012910">
    <property type="entry name" value="Plug_dom"/>
</dbReference>
<dbReference type="InterPro" id="IPR023996">
    <property type="entry name" value="TonB-dep_OMP_SusC/RagA"/>
</dbReference>
<dbReference type="PROSITE" id="PS52016">
    <property type="entry name" value="TONB_DEPENDENT_REC_3"/>
    <property type="match status" value="1"/>
</dbReference>
<dbReference type="Pfam" id="PF07715">
    <property type="entry name" value="Plug"/>
    <property type="match status" value="1"/>
</dbReference>
<keyword evidence="2 10" id="KW-0813">Transport</keyword>
<evidence type="ECO:0000256" key="12">
    <source>
        <dbReference type="SAM" id="SignalP"/>
    </source>
</evidence>
<keyword evidence="9 10" id="KW-0998">Cell outer membrane</keyword>
<keyword evidence="8 15" id="KW-0675">Receptor</keyword>
<dbReference type="InterPro" id="IPR000531">
    <property type="entry name" value="Beta-barrel_TonB"/>
</dbReference>
<keyword evidence="6 11" id="KW-0798">TonB box</keyword>
<feature type="domain" description="TonB-dependent receptor-like beta-barrel" evidence="13">
    <location>
        <begin position="390"/>
        <end position="939"/>
    </location>
</feature>
<evidence type="ECO:0000256" key="8">
    <source>
        <dbReference type="ARBA" id="ARBA00023170"/>
    </source>
</evidence>
<evidence type="ECO:0000313" key="15">
    <source>
        <dbReference type="EMBL" id="POS02657.1"/>
    </source>
</evidence>
<comment type="caution">
    <text evidence="15">The sequence shown here is derived from an EMBL/GenBank/DDBJ whole genome shotgun (WGS) entry which is preliminary data.</text>
</comment>
<evidence type="ECO:0000259" key="13">
    <source>
        <dbReference type="Pfam" id="PF00593"/>
    </source>
</evidence>
<keyword evidence="16" id="KW-1185">Reference proteome</keyword>
<dbReference type="AlphaFoldDB" id="A0A2S4NAD6"/>
<evidence type="ECO:0000256" key="1">
    <source>
        <dbReference type="ARBA" id="ARBA00004571"/>
    </source>
</evidence>
<evidence type="ECO:0000256" key="3">
    <source>
        <dbReference type="ARBA" id="ARBA00022452"/>
    </source>
</evidence>
<dbReference type="Pfam" id="PF00593">
    <property type="entry name" value="TonB_dep_Rec_b-barrel"/>
    <property type="match status" value="1"/>
</dbReference>
<evidence type="ECO:0000256" key="9">
    <source>
        <dbReference type="ARBA" id="ARBA00023237"/>
    </source>
</evidence>
<dbReference type="Gene3D" id="2.60.40.1120">
    <property type="entry name" value="Carboxypeptidase-like, regulatory domain"/>
    <property type="match status" value="1"/>
</dbReference>
<dbReference type="OrthoDB" id="9768177at2"/>
<dbReference type="Gene3D" id="2.170.130.10">
    <property type="entry name" value="TonB-dependent receptor, plug domain"/>
    <property type="match status" value="1"/>
</dbReference>
<accession>A0A2S4NAD6</accession>
<evidence type="ECO:0000259" key="14">
    <source>
        <dbReference type="Pfam" id="PF07715"/>
    </source>
</evidence>
<comment type="subcellular location">
    <subcellularLocation>
        <location evidence="1 10">Cell outer membrane</location>
        <topology evidence="1 10">Multi-pass membrane protein</topology>
    </subcellularLocation>
</comment>
<evidence type="ECO:0000313" key="16">
    <source>
        <dbReference type="Proteomes" id="UP000237056"/>
    </source>
</evidence>
<dbReference type="SUPFAM" id="SSF56935">
    <property type="entry name" value="Porins"/>
    <property type="match status" value="1"/>
</dbReference>
<dbReference type="InterPro" id="IPR039426">
    <property type="entry name" value="TonB-dep_rcpt-like"/>
</dbReference>
<dbReference type="NCBIfam" id="TIGR04057">
    <property type="entry name" value="SusC_RagA_signa"/>
    <property type="match status" value="1"/>
</dbReference>
<evidence type="ECO:0000256" key="2">
    <source>
        <dbReference type="ARBA" id="ARBA00022448"/>
    </source>
</evidence>
<reference evidence="15 16" key="1">
    <citation type="submission" date="2018-01" db="EMBL/GenBank/DDBJ databases">
        <title>Genomic Encyclopedia of Type Strains, Phase I: the one thousand microbial genomes (KMG-I) project.</title>
        <authorList>
            <person name="Goeker M."/>
        </authorList>
    </citation>
    <scope>NUCLEOTIDE SEQUENCE [LARGE SCALE GENOMIC DNA]</scope>
    <source>
        <strain evidence="15 16">DSM 17960</strain>
    </source>
</reference>
<evidence type="ECO:0000256" key="6">
    <source>
        <dbReference type="ARBA" id="ARBA00023077"/>
    </source>
</evidence>